<gene>
    <name evidence="2" type="ORF">JIN84_19415</name>
</gene>
<comment type="caution">
    <text evidence="2">The sequence shown here is derived from an EMBL/GenBank/DDBJ whole genome shotgun (WGS) entry which is preliminary data.</text>
</comment>
<dbReference type="InterPro" id="IPR005801">
    <property type="entry name" value="ADC_synthase"/>
</dbReference>
<keyword evidence="3" id="KW-1185">Reference proteome</keyword>
<dbReference type="Proteomes" id="UP000600139">
    <property type="component" value="Unassembled WGS sequence"/>
</dbReference>
<protein>
    <submittedName>
        <fullName evidence="2">Chorismate-binding protein</fullName>
    </submittedName>
</protein>
<sequence length="337" mass="37503">MDYFSDSMAWLGKPDGSVVIGYGPFESSVEPPAGGVAFHVQDFALQDPEPWKIPSRVERSTPAELGAMNRATRPPEWVWDPLDAAPFSVVFQEVMSSIHSGIFEKTVPVVTERGTSAEAPGPGIIEGMIRQPSPLHSYGWVRGSSGFAGATPELLFSLNGDRLETMALAGTARSEDRHVFAADEKEIREHEYVAQTLASKLLDLGKIQRRSREILDLGSIVHFLTTISLDLEIPQTPAKLLRRLHPTPALGPLPRTVETLALLLDWRERLGCPAEFGAPFGLWDHDRFDAIVAIRGIWWEHRQLMLPAGCGIIEASRLVNEWRELRLKRESVKNFIL</sequence>
<reference evidence="2" key="1">
    <citation type="submission" date="2021-01" db="EMBL/GenBank/DDBJ databases">
        <title>Modified the classification status of verrucomicrobia.</title>
        <authorList>
            <person name="Feng X."/>
        </authorList>
    </citation>
    <scope>NUCLEOTIDE SEQUENCE</scope>
    <source>
        <strain evidence="2">JCM 18052</strain>
    </source>
</reference>
<evidence type="ECO:0000313" key="3">
    <source>
        <dbReference type="Proteomes" id="UP000600139"/>
    </source>
</evidence>
<evidence type="ECO:0000259" key="1">
    <source>
        <dbReference type="Pfam" id="PF00425"/>
    </source>
</evidence>
<feature type="domain" description="Chorismate-utilising enzyme C-terminal" evidence="1">
    <location>
        <begin position="89"/>
        <end position="328"/>
    </location>
</feature>
<evidence type="ECO:0000313" key="2">
    <source>
        <dbReference type="EMBL" id="MBK1817798.1"/>
    </source>
</evidence>
<dbReference type="InterPro" id="IPR015890">
    <property type="entry name" value="Chorismate_C"/>
</dbReference>
<proteinExistence type="predicted"/>
<dbReference type="AlphaFoldDB" id="A0A934R8D7"/>
<organism evidence="2 3">
    <name type="scientific">Luteolibacter yonseiensis</name>
    <dbReference type="NCBI Taxonomy" id="1144680"/>
    <lineage>
        <taxon>Bacteria</taxon>
        <taxon>Pseudomonadati</taxon>
        <taxon>Verrucomicrobiota</taxon>
        <taxon>Verrucomicrobiia</taxon>
        <taxon>Verrucomicrobiales</taxon>
        <taxon>Verrucomicrobiaceae</taxon>
        <taxon>Luteolibacter</taxon>
    </lineage>
</organism>
<dbReference type="SUPFAM" id="SSF56322">
    <property type="entry name" value="ADC synthase"/>
    <property type="match status" value="1"/>
</dbReference>
<dbReference type="RefSeq" id="WP_200352728.1">
    <property type="nucleotide sequence ID" value="NZ_BAABHZ010000001.1"/>
</dbReference>
<dbReference type="Gene3D" id="3.60.120.10">
    <property type="entry name" value="Anthranilate synthase"/>
    <property type="match status" value="1"/>
</dbReference>
<dbReference type="EMBL" id="JAENIK010000012">
    <property type="protein sequence ID" value="MBK1817798.1"/>
    <property type="molecule type" value="Genomic_DNA"/>
</dbReference>
<accession>A0A934R8D7</accession>
<dbReference type="Pfam" id="PF00425">
    <property type="entry name" value="Chorismate_bind"/>
    <property type="match status" value="1"/>
</dbReference>
<dbReference type="PANTHER" id="PTHR42839:SF2">
    <property type="entry name" value="ISOCHORISMATE SYNTHASE ENTC"/>
    <property type="match status" value="1"/>
</dbReference>
<name>A0A934R8D7_9BACT</name>
<dbReference type="PANTHER" id="PTHR42839">
    <property type="entry name" value="ISOCHORISMATE SYNTHASE ENTC"/>
    <property type="match status" value="1"/>
</dbReference>